<dbReference type="RefSeq" id="WP_071185063.1">
    <property type="nucleotide sequence ID" value="NZ_CP017774.1"/>
</dbReference>
<dbReference type="SUPFAM" id="SSF49265">
    <property type="entry name" value="Fibronectin type III"/>
    <property type="match status" value="2"/>
</dbReference>
<dbReference type="InterPro" id="IPR036116">
    <property type="entry name" value="FN3_sf"/>
</dbReference>
<evidence type="ECO:0008006" key="4">
    <source>
        <dbReference type="Google" id="ProtNLM"/>
    </source>
</evidence>
<evidence type="ECO:0000313" key="3">
    <source>
        <dbReference type="Proteomes" id="UP000178198"/>
    </source>
</evidence>
<name>A0A1D9PB62_9FLAO</name>
<dbReference type="InterPro" id="IPR003961">
    <property type="entry name" value="FN3_dom"/>
</dbReference>
<dbReference type="Proteomes" id="UP000178198">
    <property type="component" value="Chromosome"/>
</dbReference>
<dbReference type="PROSITE" id="PS51257">
    <property type="entry name" value="PROKAR_LIPOPROTEIN"/>
    <property type="match status" value="1"/>
</dbReference>
<sequence>MKKISLFILSLTLFSSCSSGGDEGDAQTPPTIPSLVYPTNNLVCIDNTVEFKWNASSDAQNDVITYQLDVATDNAFTKNVVTSTTTLLSKSLSLEKGKFYYWRVKAIDSKNKADKYTSVYTFFTENQGIVNHLPFIPEIKLPVLHSDVSGSSITLSWTAVDADNDNLLYDVYLGTSNFPTQKVASDLSAASYTASSLTSSTKYYWKVVVKDDKGGNTIGPVWDFNKQ</sequence>
<dbReference type="AlphaFoldDB" id="A0A1D9PB62"/>
<accession>A0A1D9PB62</accession>
<protein>
    <recommendedName>
        <fullName evidence="4">Fibronectin type-III domain-containing protein</fullName>
    </recommendedName>
</protein>
<proteinExistence type="predicted"/>
<dbReference type="KEGG" id="fcm:BIW12_10440"/>
<keyword evidence="3" id="KW-1185">Reference proteome</keyword>
<organism evidence="2 3">
    <name type="scientific">Flavobacterium commune</name>
    <dbReference type="NCBI Taxonomy" id="1306519"/>
    <lineage>
        <taxon>Bacteria</taxon>
        <taxon>Pseudomonadati</taxon>
        <taxon>Bacteroidota</taxon>
        <taxon>Flavobacteriia</taxon>
        <taxon>Flavobacteriales</taxon>
        <taxon>Flavobacteriaceae</taxon>
        <taxon>Flavobacterium</taxon>
    </lineage>
</organism>
<dbReference type="STRING" id="1306519.BIW12_10440"/>
<feature type="signal peptide" evidence="1">
    <location>
        <begin position="1"/>
        <end position="21"/>
    </location>
</feature>
<evidence type="ECO:0000256" key="1">
    <source>
        <dbReference type="SAM" id="SignalP"/>
    </source>
</evidence>
<keyword evidence="1" id="KW-0732">Signal</keyword>
<evidence type="ECO:0000313" key="2">
    <source>
        <dbReference type="EMBL" id="AOZ99818.1"/>
    </source>
</evidence>
<dbReference type="EMBL" id="CP017774">
    <property type="protein sequence ID" value="AOZ99818.1"/>
    <property type="molecule type" value="Genomic_DNA"/>
</dbReference>
<feature type="chain" id="PRO_5009444523" description="Fibronectin type-III domain-containing protein" evidence="1">
    <location>
        <begin position="22"/>
        <end position="227"/>
    </location>
</feature>
<reference evidence="2 3" key="1">
    <citation type="submission" date="2016-10" db="EMBL/GenBank/DDBJ databases">
        <title>Complete Genome Sequence of Flavobacterium sp. PK15.</title>
        <authorList>
            <person name="Ekwe A."/>
            <person name="Kim S.B."/>
        </authorList>
    </citation>
    <scope>NUCLEOTIDE SEQUENCE [LARGE SCALE GENOMIC DNA]</scope>
    <source>
        <strain evidence="2 3">PK15</strain>
    </source>
</reference>
<dbReference type="CDD" id="cd00063">
    <property type="entry name" value="FN3"/>
    <property type="match status" value="1"/>
</dbReference>
<dbReference type="OrthoDB" id="789771at2"/>
<gene>
    <name evidence="2" type="ORF">BIW12_10440</name>
</gene>
<dbReference type="Gene3D" id="2.60.40.10">
    <property type="entry name" value="Immunoglobulins"/>
    <property type="match status" value="2"/>
</dbReference>
<dbReference type="InterPro" id="IPR013783">
    <property type="entry name" value="Ig-like_fold"/>
</dbReference>